<sequence length="145" mass="15420">MDATRYVVSQVDTLPFGGCSSVGSSIMSHEIPRAGMIQELLSDVVHGDHGLWLVTMLALVLDVLTTLYGLGQGLTELNPVVIKLIPSFGPVGSLLLLKLVVLAVALVAWEMLPTRYRAAIPISVAVPWGVAGLMNTQLILVTIFG</sequence>
<keyword evidence="1" id="KW-0812">Transmembrane</keyword>
<accession>M0J4I3</accession>
<gene>
    <name evidence="3" type="ORF">C439_02923</name>
    <name evidence="4" type="ORF">E6P09_10605</name>
</gene>
<feature type="transmembrane region" description="Helical" evidence="1">
    <location>
        <begin position="91"/>
        <end position="112"/>
    </location>
</feature>
<dbReference type="EMBL" id="AOLO01000003">
    <property type="protein sequence ID" value="EMA03876.1"/>
    <property type="molecule type" value="Genomic_DNA"/>
</dbReference>
<protein>
    <recommendedName>
        <fullName evidence="2">DUF5658 domain-containing protein</fullName>
    </recommendedName>
</protein>
<reference evidence="3 5" key="1">
    <citation type="journal article" date="2014" name="PLoS Genet.">
        <title>Phylogenetically driven sequencing of extremely halophilic archaea reveals strategies for static and dynamic osmo-response.</title>
        <authorList>
            <person name="Becker E.A."/>
            <person name="Seitzer P.M."/>
            <person name="Tritt A."/>
            <person name="Larsen D."/>
            <person name="Krusor M."/>
            <person name="Yao A.I."/>
            <person name="Wu D."/>
            <person name="Madern D."/>
            <person name="Eisen J.A."/>
            <person name="Darling A.E."/>
            <person name="Facciotti M.T."/>
        </authorList>
    </citation>
    <scope>NUCLEOTIDE SEQUENCE [LARGE SCALE GENOMIC DNA]</scope>
    <source>
        <strain evidence="3">ATCC 33500</strain>
        <strain evidence="5">ATCC 33500 / DSM 1411 / JCM 8866 / NBRC 14739 / NCIMB 2177 / R-4</strain>
    </source>
</reference>
<keyword evidence="1" id="KW-1133">Transmembrane helix</keyword>
<dbReference type="EMBL" id="CP039139">
    <property type="protein sequence ID" value="QCQ75688.1"/>
    <property type="molecule type" value="Genomic_DNA"/>
</dbReference>
<dbReference type="Pfam" id="PF18902">
    <property type="entry name" value="DUF5658"/>
    <property type="match status" value="1"/>
</dbReference>
<evidence type="ECO:0000313" key="3">
    <source>
        <dbReference type="EMBL" id="EMA03876.1"/>
    </source>
</evidence>
<evidence type="ECO:0000259" key="2">
    <source>
        <dbReference type="Pfam" id="PF18902"/>
    </source>
</evidence>
<feature type="transmembrane region" description="Helical" evidence="1">
    <location>
        <begin position="50"/>
        <end position="71"/>
    </location>
</feature>
<dbReference type="AlphaFoldDB" id="M0J4I3"/>
<feature type="transmembrane region" description="Helical" evidence="1">
    <location>
        <begin position="124"/>
        <end position="144"/>
    </location>
</feature>
<keyword evidence="1" id="KW-0472">Membrane</keyword>
<dbReference type="PATRIC" id="fig|523841.21.peg.592"/>
<organism evidence="3 5">
    <name type="scientific">Haloferax mediterranei (strain ATCC 33500 / DSM 1411 / JCM 8866 / NBRC 14739 / NCIMB 2177 / R-4)</name>
    <name type="common">Halobacterium mediterranei</name>
    <dbReference type="NCBI Taxonomy" id="523841"/>
    <lineage>
        <taxon>Archaea</taxon>
        <taxon>Methanobacteriati</taxon>
        <taxon>Methanobacteriota</taxon>
        <taxon>Stenosarchaea group</taxon>
        <taxon>Halobacteria</taxon>
        <taxon>Halobacteriales</taxon>
        <taxon>Haloferacaceae</taxon>
        <taxon>Haloferax</taxon>
    </lineage>
</organism>
<dbReference type="Proteomes" id="UP000011603">
    <property type="component" value="Unassembled WGS sequence"/>
</dbReference>
<proteinExistence type="predicted"/>
<feature type="domain" description="DUF5658" evidence="2">
    <location>
        <begin position="54"/>
        <end position="127"/>
    </location>
</feature>
<evidence type="ECO:0000313" key="6">
    <source>
        <dbReference type="Proteomes" id="UP000299011"/>
    </source>
</evidence>
<dbReference type="InterPro" id="IPR043717">
    <property type="entry name" value="DUF5658"/>
</dbReference>
<evidence type="ECO:0000313" key="4">
    <source>
        <dbReference type="EMBL" id="QCQ75688.1"/>
    </source>
</evidence>
<dbReference type="Proteomes" id="UP000299011">
    <property type="component" value="Chromosome"/>
</dbReference>
<keyword evidence="5" id="KW-1185">Reference proteome</keyword>
<evidence type="ECO:0000313" key="5">
    <source>
        <dbReference type="Proteomes" id="UP000011603"/>
    </source>
</evidence>
<evidence type="ECO:0000256" key="1">
    <source>
        <dbReference type="SAM" id="Phobius"/>
    </source>
</evidence>
<reference evidence="4 6" key="2">
    <citation type="submission" date="2019-04" db="EMBL/GenBank/DDBJ databases">
        <title>Methylomes of two halophilic Archaea, Haloarcula marismortui and Haloferax mediterranei.</title>
        <authorList>
            <person name="DasSarma S."/>
            <person name="DasSarma P."/>
            <person name="DasSarma S."/>
            <person name="Fomenkov A."/>
            <person name="Vincze T."/>
            <person name="Anton B.P."/>
            <person name="Roberts R.J."/>
        </authorList>
    </citation>
    <scope>NUCLEOTIDE SEQUENCE [LARGE SCALE GENOMIC DNA]</scope>
    <source>
        <strain evidence="4">ATCC 33500</strain>
        <strain evidence="6">ATCC 33500 / DSM 1411 / JCM 8866 / NBRC 14739 / NCIMB 2177 / R-4</strain>
    </source>
</reference>
<name>M0J4I3_HALMT</name>
<dbReference type="PaxDb" id="523841-HFX_1514"/>